<feature type="coiled-coil region" evidence="4">
    <location>
        <begin position="535"/>
        <end position="623"/>
    </location>
</feature>
<sequence>MRPIQLIMTAFGPYKGMETVDFRELKDNRLFVISGATGAGKTTIFDGICFALYGQASGEDRTDNRAMRSDFADDAVQTTVELTFDIHNRTYRIMRQIPYVKQGNKSETTARCEFYELTADGEVPLVERQIVSEINKKAEELIGFTQAQFSQIVMLPQGEFRKFLTSDTENKETIMRKIFKTDQYREIVERLKEKKDNAQLILTKEMQQSEGHIGQITSLLPERESSVFTVLANEHYNVNQVVQGLEEELVFYQEKTVVVKKSYDDVYAKHTKMQETYHSAKGVNERFVELRQKEFTLNGLAEQLPTMERKEQQLADAERAVSIGEIEMQFQTLKEETVSKAVDLKRAQEAVQIATEKMELAGQRFRAEEERKEDRDQLTESLIRLKDYLPEVSSLASKKAALDLMKKENDILGKELEITARKTEEETKNVESMKLKIETVEAGLVQYDERIDQLNVVNEKCKVLDEFNVIQNRMNILEQGKSDKEAHYEVCQKKYDRVEQLWLNNQAAMLAASLNDGESCPVCGSEEHPAKSHKKIEATVSKEQLEAEKERLKEAESQFRTVAITYQNAVEQLKDKEQEMKRLAIEVDKNNLHEVKREVETEVAKLRGDRKLLVDLKEKLKQQEVVTAQLMTQKSDMEHALIRQQSLYDTQLALFNMTLQTIPEDVQVLAALQERIAGAEKKKAELDHAWESVQKVREETSEKLTTAKSAEMHAVKTLEEAKGKKSRAESRFKKALEESAFPIVEAYREAKMPEVDRNSLKEKVANYKQQLHSLRDAVAELRVMLEGKEIVDLSSLETKVNDLKRDYEAALTDYNASSEFEKTAFGLKEKLVKSSEKVIELERIYGKITDLYDIVRGQNGLKLSFERYIQIEYLERIIQSANERLKEMSNGQFVLMRSDRQEVRGRQSGLGLDVYDAYTGQTRDVKTLSGGEKFNASLCLALGMADVIQSFQGSVSIDTMFIDEGFGSLDEESLNKAIDTLIDLQKSGRMIGVISHVEELKAAFPATLEVKKTREGYSHTNFLIK</sequence>
<dbReference type="Gene3D" id="3.40.50.300">
    <property type="entry name" value="P-loop containing nucleotide triphosphate hydrolases"/>
    <property type="match status" value="2"/>
</dbReference>
<feature type="coiled-coil region" evidence="4">
    <location>
        <begin position="181"/>
        <end position="208"/>
    </location>
</feature>
<dbReference type="InterPro" id="IPR038729">
    <property type="entry name" value="Rad50/SbcC_AAA"/>
</dbReference>
<feature type="domain" description="Rad50/SbcC-type AAA" evidence="5">
    <location>
        <begin position="6"/>
        <end position="199"/>
    </location>
</feature>
<feature type="coiled-coil region" evidence="4">
    <location>
        <begin position="307"/>
        <end position="364"/>
    </location>
</feature>
<evidence type="ECO:0000256" key="1">
    <source>
        <dbReference type="ARBA" id="ARBA00006930"/>
    </source>
</evidence>
<dbReference type="Pfam" id="PF13476">
    <property type="entry name" value="AAA_23"/>
    <property type="match status" value="1"/>
</dbReference>
<dbReference type="PANTHER" id="PTHR32114:SF2">
    <property type="entry name" value="ABC TRANSPORTER ABCH.3"/>
    <property type="match status" value="1"/>
</dbReference>
<dbReference type="SUPFAM" id="SSF52540">
    <property type="entry name" value="P-loop containing nucleoside triphosphate hydrolases"/>
    <property type="match status" value="1"/>
</dbReference>
<protein>
    <recommendedName>
        <fullName evidence="3">Nuclease SbcCD subunit C</fullName>
    </recommendedName>
</protein>
<dbReference type="AlphaFoldDB" id="A0A921KEL1"/>
<dbReference type="GO" id="GO:0016887">
    <property type="term" value="F:ATP hydrolysis activity"/>
    <property type="evidence" value="ECO:0007669"/>
    <property type="project" value="InterPro"/>
</dbReference>
<evidence type="ECO:0000313" key="6">
    <source>
        <dbReference type="EMBL" id="HJF33462.1"/>
    </source>
</evidence>
<proteinExistence type="inferred from homology"/>
<dbReference type="EMBL" id="DYWT01000260">
    <property type="protein sequence ID" value="HJF33462.1"/>
    <property type="molecule type" value="Genomic_DNA"/>
</dbReference>
<name>A0A921KEL1_SPOPS</name>
<comment type="subunit">
    <text evidence="2">Heterodimer of SbcC and SbcD.</text>
</comment>
<evidence type="ECO:0000259" key="5">
    <source>
        <dbReference type="Pfam" id="PF13476"/>
    </source>
</evidence>
<evidence type="ECO:0000256" key="2">
    <source>
        <dbReference type="ARBA" id="ARBA00011322"/>
    </source>
</evidence>
<feature type="coiled-coil region" evidence="4">
    <location>
        <begin position="718"/>
        <end position="813"/>
    </location>
</feature>
<evidence type="ECO:0000256" key="4">
    <source>
        <dbReference type="SAM" id="Coils"/>
    </source>
</evidence>
<reference evidence="6" key="2">
    <citation type="submission" date="2021-09" db="EMBL/GenBank/DDBJ databases">
        <authorList>
            <person name="Gilroy R."/>
        </authorList>
    </citation>
    <scope>NUCLEOTIDE SEQUENCE</scope>
    <source>
        <strain evidence="6">CHK171-7178</strain>
    </source>
</reference>
<keyword evidence="4" id="KW-0175">Coiled coil</keyword>
<reference evidence="6" key="1">
    <citation type="journal article" date="2021" name="PeerJ">
        <title>Extensive microbial diversity within the chicken gut microbiome revealed by metagenomics and culture.</title>
        <authorList>
            <person name="Gilroy R."/>
            <person name="Ravi A."/>
            <person name="Getino M."/>
            <person name="Pursley I."/>
            <person name="Horton D.L."/>
            <person name="Alikhan N.F."/>
            <person name="Baker D."/>
            <person name="Gharbi K."/>
            <person name="Hall N."/>
            <person name="Watson M."/>
            <person name="Adriaenssens E.M."/>
            <person name="Foster-Nyarko E."/>
            <person name="Jarju S."/>
            <person name="Secka A."/>
            <person name="Antonio M."/>
            <person name="Oren A."/>
            <person name="Chaudhuri R.R."/>
            <person name="La Ragione R."/>
            <person name="Hildebrand F."/>
            <person name="Pallen M.J."/>
        </authorList>
    </citation>
    <scope>NUCLEOTIDE SEQUENCE</scope>
    <source>
        <strain evidence="6">CHK171-7178</strain>
    </source>
</reference>
<gene>
    <name evidence="6" type="ORF">K8V56_17000</name>
</gene>
<comment type="similarity">
    <text evidence="1">Belongs to the SMC family. SbcC subfamily.</text>
</comment>
<dbReference type="PANTHER" id="PTHR32114">
    <property type="entry name" value="ABC TRANSPORTER ABCH.3"/>
    <property type="match status" value="1"/>
</dbReference>
<dbReference type="InterPro" id="IPR027417">
    <property type="entry name" value="P-loop_NTPase"/>
</dbReference>
<evidence type="ECO:0000256" key="3">
    <source>
        <dbReference type="ARBA" id="ARBA00013368"/>
    </source>
</evidence>
<evidence type="ECO:0000313" key="7">
    <source>
        <dbReference type="Proteomes" id="UP000698173"/>
    </source>
</evidence>
<accession>A0A921KEL1</accession>
<organism evidence="6 7">
    <name type="scientific">Sporosarcina psychrophila</name>
    <name type="common">Bacillus psychrophilus</name>
    <dbReference type="NCBI Taxonomy" id="1476"/>
    <lineage>
        <taxon>Bacteria</taxon>
        <taxon>Bacillati</taxon>
        <taxon>Bacillota</taxon>
        <taxon>Bacilli</taxon>
        <taxon>Bacillales</taxon>
        <taxon>Caryophanaceae</taxon>
        <taxon>Sporosarcina</taxon>
    </lineage>
</organism>
<dbReference type="GO" id="GO:0006302">
    <property type="term" value="P:double-strand break repair"/>
    <property type="evidence" value="ECO:0007669"/>
    <property type="project" value="InterPro"/>
</dbReference>
<dbReference type="Pfam" id="PF13558">
    <property type="entry name" value="SbcC_Walker_B"/>
    <property type="match status" value="1"/>
</dbReference>
<comment type="caution">
    <text evidence="6">The sequence shown here is derived from an EMBL/GenBank/DDBJ whole genome shotgun (WGS) entry which is preliminary data.</text>
</comment>
<dbReference type="Proteomes" id="UP000698173">
    <property type="component" value="Unassembled WGS sequence"/>
</dbReference>